<organism evidence="2 3">
    <name type="scientific">Oikopleura dioica</name>
    <name type="common">Tunicate</name>
    <dbReference type="NCBI Taxonomy" id="34765"/>
    <lineage>
        <taxon>Eukaryota</taxon>
        <taxon>Metazoa</taxon>
        <taxon>Chordata</taxon>
        <taxon>Tunicata</taxon>
        <taxon>Appendicularia</taxon>
        <taxon>Copelata</taxon>
        <taxon>Oikopleuridae</taxon>
        <taxon>Oikopleura</taxon>
    </lineage>
</organism>
<feature type="region of interest" description="Disordered" evidence="1">
    <location>
        <begin position="261"/>
        <end position="297"/>
    </location>
</feature>
<protein>
    <submittedName>
        <fullName evidence="2">Oidioi.mRNA.OKI2018_I69.PAR.g13034.t1.cds</fullName>
    </submittedName>
</protein>
<name>A0ABN7SAP8_OIKDI</name>
<proteinExistence type="predicted"/>
<dbReference type="EMBL" id="OU015568">
    <property type="protein sequence ID" value="CAG5091408.1"/>
    <property type="molecule type" value="Genomic_DNA"/>
</dbReference>
<evidence type="ECO:0000313" key="3">
    <source>
        <dbReference type="Proteomes" id="UP001158576"/>
    </source>
</evidence>
<feature type="region of interest" description="Disordered" evidence="1">
    <location>
        <begin position="149"/>
        <end position="195"/>
    </location>
</feature>
<feature type="compositionally biased region" description="Polar residues" evidence="1">
    <location>
        <begin position="270"/>
        <end position="282"/>
    </location>
</feature>
<feature type="compositionally biased region" description="Basic and acidic residues" evidence="1">
    <location>
        <begin position="1"/>
        <end position="15"/>
    </location>
</feature>
<evidence type="ECO:0000256" key="1">
    <source>
        <dbReference type="SAM" id="MobiDB-lite"/>
    </source>
</evidence>
<reference evidence="2 3" key="1">
    <citation type="submission" date="2021-04" db="EMBL/GenBank/DDBJ databases">
        <authorList>
            <person name="Bliznina A."/>
        </authorList>
    </citation>
    <scope>NUCLEOTIDE SEQUENCE [LARGE SCALE GENOMIC DNA]</scope>
</reference>
<keyword evidence="3" id="KW-1185">Reference proteome</keyword>
<dbReference type="Proteomes" id="UP001158576">
    <property type="component" value="Chromosome PAR"/>
</dbReference>
<feature type="region of interest" description="Disordered" evidence="1">
    <location>
        <begin position="1"/>
        <end position="30"/>
    </location>
</feature>
<sequence>MKNENGPRRRTIKESVKKKRSAKEVQGSEDKSSIVNFYMDMCQREEDLIELMEQSESSNKEPDIHIYGKQGENYRLLRELPLLNSQDMDNPYDYSKITDVKELKERMEAAVPKMVVEISKRLCKLKWMPQEEECYTEFGPWKRPSNFDPPVVLIPKKRRPKPNPPNQTAANRSRKFSESKTKNRTASAKIPHSNDKQKVIPDITQHKQFSAPVDPIELKKRLSDLLMQRSSKGEQHAMPLNRIIMKPLNMKKLICNNDRLQLSPGKLNSPRIQVSKQSPRQSHTSKEIHSKPRLGQNKYKVLANLTRRTY</sequence>
<evidence type="ECO:0000313" key="2">
    <source>
        <dbReference type="EMBL" id="CAG5091408.1"/>
    </source>
</evidence>
<gene>
    <name evidence="2" type="ORF">OKIOD_LOCUS4592</name>
</gene>
<accession>A0ABN7SAP8</accession>